<evidence type="ECO:0000256" key="2">
    <source>
        <dbReference type="ARBA" id="ARBA00006289"/>
    </source>
</evidence>
<dbReference type="AlphaFoldDB" id="A0A0C2EXS2"/>
<dbReference type="HOGENOM" id="CLU_011757_0_0_1"/>
<dbReference type="PANTHER" id="PTHR21373">
    <property type="entry name" value="GLUCOSE REPRESSIBLE PROTEIN MAK10"/>
    <property type="match status" value="1"/>
</dbReference>
<dbReference type="InterPro" id="IPR057982">
    <property type="entry name" value="TPR_NAA35"/>
</dbReference>
<proteinExistence type="inferred from homology"/>
<name>A0A0C2EXS2_9PEZI</name>
<evidence type="ECO:0000256" key="1">
    <source>
        <dbReference type="ARBA" id="ARBA00004496"/>
    </source>
</evidence>
<dbReference type="GO" id="GO:0016740">
    <property type="term" value="F:transferase activity"/>
    <property type="evidence" value="ECO:0007669"/>
    <property type="project" value="UniProtKB-KW"/>
</dbReference>
<keyword evidence="7" id="KW-0808">Transferase</keyword>
<feature type="domain" description="NAA35-like TPR repeats" evidence="6">
    <location>
        <begin position="306"/>
        <end position="639"/>
    </location>
</feature>
<dbReference type="OrthoDB" id="269405at2759"/>
<evidence type="ECO:0000313" key="8">
    <source>
        <dbReference type="Proteomes" id="UP000031575"/>
    </source>
</evidence>
<keyword evidence="3" id="KW-0963">Cytoplasm</keyword>
<dbReference type="EMBL" id="AWTV01000007">
    <property type="protein sequence ID" value="KIH91459.1"/>
    <property type="molecule type" value="Genomic_DNA"/>
</dbReference>
<dbReference type="Pfam" id="PF25789">
    <property type="entry name" value="TPR_NAA35"/>
    <property type="match status" value="1"/>
</dbReference>
<accession>A0A0C2EXS2</accession>
<evidence type="ECO:0000256" key="4">
    <source>
        <dbReference type="SAM" id="MobiDB-lite"/>
    </source>
</evidence>
<evidence type="ECO:0000259" key="5">
    <source>
        <dbReference type="Pfam" id="PF04112"/>
    </source>
</evidence>
<dbReference type="GO" id="GO:0031417">
    <property type="term" value="C:NatC complex"/>
    <property type="evidence" value="ECO:0007669"/>
    <property type="project" value="InterPro"/>
</dbReference>
<sequence>MASDAARDALRLPREEAVINQGLEELSLTPNSGSPPRSPPPPASLSTRITSNGVVSIDITSRFTAAASTLEPGDIVKDGYFTLFESVGALEIMNPKMDSGCVSAEELVDNDHQQLMRSLLPAEVIGIIDQLLSHAVLRAYCIAVIKTVGDIITSFKSEVYYEEEDIATNTYHLSLLEDVGRDEIRQVLQEARAAIVEVGDAWADTVSLALEARLDFRETFLTAIELAELRIRPDALKVPWTQMTDAVKNIKESHDLGIAVPAAFNTKMQGLLASTMPPRPIVQPSFEDAVEQWSRFSTDGAEAVGILAYEDPQSLLNFVLTFQAKKPQPLAYIRVLMQSFIFAENIMLGEHSIRQIMDDDLSIVVLPANILLDPINDEIEVARDPRFALAKHMEEFRIRSFPAYLEIFRTLCQNRSRARRMMCHILHEWERVQMDVEEIDNLVESTLNEIPENSLLAGTGPGDKPLPLSSWAFLYKIRLMEWVVQLGFELEIYQADELAGMYWYLSYLAKRRVMHCERIRGFTLRSHGEMRQRGGGRALPGDQEAVMTKSLTFLRTMMLDASVTWELADALSCLYAALHRTGLLKTPVRPYSTDELRYELRMRPFAAIGLPALPSFETFQKEAQQSTSSIKAILDYAEKALGGAKKGCEALTRFTEAEAFSAHHHERWLSGTKGMHKSAIFAGLAVASLKREVVRVEMDARNSVGNGAESDVGAAALKLTAQVPKPDKCYHEWWIVPKVASATSS</sequence>
<organism evidence="7 8">
    <name type="scientific">Sporothrix brasiliensis 5110</name>
    <dbReference type="NCBI Taxonomy" id="1398154"/>
    <lineage>
        <taxon>Eukaryota</taxon>
        <taxon>Fungi</taxon>
        <taxon>Dikarya</taxon>
        <taxon>Ascomycota</taxon>
        <taxon>Pezizomycotina</taxon>
        <taxon>Sordariomycetes</taxon>
        <taxon>Sordariomycetidae</taxon>
        <taxon>Ophiostomatales</taxon>
        <taxon>Ophiostomataceae</taxon>
        <taxon>Sporothrix</taxon>
    </lineage>
</organism>
<evidence type="ECO:0000313" key="7">
    <source>
        <dbReference type="EMBL" id="KIH91459.1"/>
    </source>
</evidence>
<evidence type="ECO:0000256" key="3">
    <source>
        <dbReference type="ARBA" id="ARBA00022490"/>
    </source>
</evidence>
<dbReference type="Pfam" id="PF04112">
    <property type="entry name" value="Mak10"/>
    <property type="match status" value="1"/>
</dbReference>
<dbReference type="VEuPathDB" id="FungiDB:SPBR_01320"/>
<dbReference type="InterPro" id="IPR057983">
    <property type="entry name" value="NAA35-like_N"/>
</dbReference>
<comment type="caution">
    <text evidence="7">The sequence shown here is derived from an EMBL/GenBank/DDBJ whole genome shotgun (WGS) entry which is preliminary data.</text>
</comment>
<gene>
    <name evidence="7" type="ORF">SPBR_01320</name>
</gene>
<keyword evidence="8" id="KW-1185">Reference proteome</keyword>
<comment type="similarity">
    <text evidence="2">Belongs to the MAK10 family.</text>
</comment>
<dbReference type="GeneID" id="63674552"/>
<protein>
    <submittedName>
        <fullName evidence="7">Amino-acid n-acetyltransferase subunit</fullName>
    </submittedName>
</protein>
<dbReference type="Proteomes" id="UP000031575">
    <property type="component" value="Unassembled WGS sequence"/>
</dbReference>
<feature type="region of interest" description="Disordered" evidence="4">
    <location>
        <begin position="21"/>
        <end position="48"/>
    </location>
</feature>
<evidence type="ECO:0000259" key="6">
    <source>
        <dbReference type="Pfam" id="PF25789"/>
    </source>
</evidence>
<dbReference type="RefSeq" id="XP_040619469.1">
    <property type="nucleotide sequence ID" value="XM_040759631.1"/>
</dbReference>
<dbReference type="PANTHER" id="PTHR21373:SF0">
    <property type="entry name" value="N-ALPHA-ACETYLTRANSFERASE 35, NATC AUXILIARY SUBUNIT"/>
    <property type="match status" value="1"/>
</dbReference>
<feature type="domain" description="NAA35-like N-terminal" evidence="5">
    <location>
        <begin position="72"/>
        <end position="135"/>
    </location>
</feature>
<dbReference type="InterPro" id="IPR007244">
    <property type="entry name" value="Naa35_N"/>
</dbReference>
<reference evidence="7 8" key="1">
    <citation type="journal article" date="2014" name="BMC Genomics">
        <title>Comparative genomics of the major fungal agents of human and animal Sporotrichosis: Sporothrix schenckii and Sporothrix brasiliensis.</title>
        <authorList>
            <person name="Teixeira M.M."/>
            <person name="de Almeida L.G."/>
            <person name="Kubitschek-Barreira P."/>
            <person name="Alves F.L."/>
            <person name="Kioshima E.S."/>
            <person name="Abadio A.K."/>
            <person name="Fernandes L."/>
            <person name="Derengowski L.S."/>
            <person name="Ferreira K.S."/>
            <person name="Souza R.C."/>
            <person name="Ruiz J.C."/>
            <person name="de Andrade N.C."/>
            <person name="Paes H.C."/>
            <person name="Nicola A.M."/>
            <person name="Albuquerque P."/>
            <person name="Gerber A.L."/>
            <person name="Martins V.P."/>
            <person name="Peconick L.D."/>
            <person name="Neto A.V."/>
            <person name="Chaucanez C.B."/>
            <person name="Silva P.A."/>
            <person name="Cunha O.L."/>
            <person name="de Oliveira F.F."/>
            <person name="dos Santos T.C."/>
            <person name="Barros A.L."/>
            <person name="Soares M.A."/>
            <person name="de Oliveira L.M."/>
            <person name="Marini M.M."/>
            <person name="Villalobos-Duno H."/>
            <person name="Cunha M.M."/>
            <person name="de Hoog S."/>
            <person name="da Silveira J.F."/>
            <person name="Henrissat B."/>
            <person name="Nino-Vega G.A."/>
            <person name="Cisalpino P.S."/>
            <person name="Mora-Montes H.M."/>
            <person name="Almeida S.R."/>
            <person name="Stajich J.E."/>
            <person name="Lopes-Bezerra L.M."/>
            <person name="Vasconcelos A.T."/>
            <person name="Felipe M.S."/>
        </authorList>
    </citation>
    <scope>NUCLEOTIDE SEQUENCE [LARGE SCALE GENOMIC DNA]</scope>
    <source>
        <strain evidence="7 8">5110</strain>
    </source>
</reference>
<comment type="subcellular location">
    <subcellularLocation>
        <location evidence="1">Cytoplasm</location>
    </subcellularLocation>
</comment>